<dbReference type="Pfam" id="PF00528">
    <property type="entry name" value="BPD_transp_1"/>
    <property type="match status" value="1"/>
</dbReference>
<organism evidence="13 14">
    <name type="scientific">Microbulbifer donghaiensis</name>
    <dbReference type="NCBI Taxonomy" id="494016"/>
    <lineage>
        <taxon>Bacteria</taxon>
        <taxon>Pseudomonadati</taxon>
        <taxon>Pseudomonadota</taxon>
        <taxon>Gammaproteobacteria</taxon>
        <taxon>Cellvibrionales</taxon>
        <taxon>Microbulbiferaceae</taxon>
        <taxon>Microbulbifer</taxon>
    </lineage>
</organism>
<dbReference type="PANTHER" id="PTHR32243">
    <property type="entry name" value="MALTOSE TRANSPORT SYSTEM PERMEASE-RELATED"/>
    <property type="match status" value="1"/>
</dbReference>
<evidence type="ECO:0000256" key="6">
    <source>
        <dbReference type="ARBA" id="ARBA00022597"/>
    </source>
</evidence>
<keyword evidence="8 11" id="KW-1133">Transmembrane helix</keyword>
<feature type="domain" description="ABC transmembrane type-1" evidence="12">
    <location>
        <begin position="131"/>
        <end position="323"/>
    </location>
</feature>
<evidence type="ECO:0000313" key="13">
    <source>
        <dbReference type="EMBL" id="SHF88885.1"/>
    </source>
</evidence>
<keyword evidence="5" id="KW-1003">Cell membrane</keyword>
<feature type="transmembrane region" description="Helical" evidence="11">
    <location>
        <begin position="168"/>
        <end position="194"/>
    </location>
</feature>
<evidence type="ECO:0000256" key="4">
    <source>
        <dbReference type="ARBA" id="ARBA00022448"/>
    </source>
</evidence>
<dbReference type="InterPro" id="IPR035906">
    <property type="entry name" value="MetI-like_sf"/>
</dbReference>
<dbReference type="InterPro" id="IPR050901">
    <property type="entry name" value="BP-dep_ABC_trans_perm"/>
</dbReference>
<comment type="similarity">
    <text evidence="3">Belongs to the binding-protein-dependent transport system permease family. MalFG subfamily.</text>
</comment>
<keyword evidence="6" id="KW-0762">Sugar transport</keyword>
<evidence type="ECO:0000256" key="2">
    <source>
        <dbReference type="ARBA" id="ARBA00004651"/>
    </source>
</evidence>
<feature type="transmembrane region" description="Helical" evidence="11">
    <location>
        <begin position="244"/>
        <end position="269"/>
    </location>
</feature>
<evidence type="ECO:0000259" key="12">
    <source>
        <dbReference type="PROSITE" id="PS50928"/>
    </source>
</evidence>
<dbReference type="GO" id="GO:0015423">
    <property type="term" value="F:ABC-type maltose transporter activity"/>
    <property type="evidence" value="ECO:0007669"/>
    <property type="project" value="TreeGrafter"/>
</dbReference>
<evidence type="ECO:0000256" key="9">
    <source>
        <dbReference type="ARBA" id="ARBA00023136"/>
    </source>
</evidence>
<keyword evidence="14" id="KW-1185">Reference proteome</keyword>
<comment type="subcellular location">
    <subcellularLocation>
        <location evidence="2 11">Cell membrane</location>
        <topology evidence="2 11">Multi-pass membrane protein</topology>
    </subcellularLocation>
</comment>
<dbReference type="Proteomes" id="UP000184170">
    <property type="component" value="Unassembled WGS sequence"/>
</dbReference>
<comment type="function">
    <text evidence="1">Part of the ABC transporter complex MalEFGK involved in maltose/maltodextrin import. Probably responsible for the translocation of the substrate across the membrane.</text>
</comment>
<keyword evidence="4 11" id="KW-0813">Transport</keyword>
<dbReference type="EMBL" id="FQVA01000004">
    <property type="protein sequence ID" value="SHF88885.1"/>
    <property type="molecule type" value="Genomic_DNA"/>
</dbReference>
<dbReference type="PANTHER" id="PTHR32243:SF50">
    <property type="entry name" value="MALTOSE_MALTODEXTRIN TRANSPORT SYSTEM PERMEASE PROTEIN MALG"/>
    <property type="match status" value="1"/>
</dbReference>
<gene>
    <name evidence="13" type="ORF">SAMN04487965_2863</name>
</gene>
<dbReference type="STRING" id="494016.SAMN04487965_2863"/>
<feature type="transmembrane region" description="Helical" evidence="11">
    <location>
        <begin position="60"/>
        <end position="82"/>
    </location>
</feature>
<keyword evidence="7 11" id="KW-0812">Transmembrane</keyword>
<feature type="transmembrane region" description="Helical" evidence="11">
    <location>
        <begin position="302"/>
        <end position="323"/>
    </location>
</feature>
<dbReference type="GO" id="GO:0042956">
    <property type="term" value="P:maltodextrin transmembrane transport"/>
    <property type="evidence" value="ECO:0007669"/>
    <property type="project" value="TreeGrafter"/>
</dbReference>
<sequence length="338" mass="37415">MALTRFAGAFGVQIGSPADLCPSYAKGDAMNAIVGWAKRSVPIRPTRVGRILRDICSWRFALLLFAGLIVIYPLLWVVSLAFSGQQALQLVELPEGAGFWQQLAALVPLPQQWSLDNFRAVLTEQPFMRWLFNSLVVALSTTVVGLGLSCTAAYAFSRFKFPGRERGLMLFLISQMFPAVLMLIPLYVIVVQWLGLGNTWLGLVLVYAITALPFCVWMLKGYFDTLPYEIEESALLEGASRFTIFYKIILPLARPAIAVTGLFSFMTAWNEFILASIFMDDESRYTVPVGLRFFVSDYASEWGFFAAGSILVSIPVILLFLALQRFLVSGLSAGAVKG</sequence>
<feature type="transmembrane region" description="Helical" evidence="11">
    <location>
        <begin position="200"/>
        <end position="223"/>
    </location>
</feature>
<evidence type="ECO:0000256" key="1">
    <source>
        <dbReference type="ARBA" id="ARBA00002264"/>
    </source>
</evidence>
<dbReference type="CDD" id="cd06261">
    <property type="entry name" value="TM_PBP2"/>
    <property type="match status" value="1"/>
</dbReference>
<dbReference type="Gene3D" id="1.10.3720.10">
    <property type="entry name" value="MetI-like"/>
    <property type="match status" value="1"/>
</dbReference>
<feature type="transmembrane region" description="Helical" evidence="11">
    <location>
        <begin position="130"/>
        <end position="156"/>
    </location>
</feature>
<proteinExistence type="inferred from homology"/>
<evidence type="ECO:0000256" key="3">
    <source>
        <dbReference type="ARBA" id="ARBA00009047"/>
    </source>
</evidence>
<dbReference type="SUPFAM" id="SSF161098">
    <property type="entry name" value="MetI-like"/>
    <property type="match status" value="1"/>
</dbReference>
<evidence type="ECO:0000256" key="7">
    <source>
        <dbReference type="ARBA" id="ARBA00022692"/>
    </source>
</evidence>
<name>A0A1M5FBF0_9GAMM</name>
<evidence type="ECO:0000256" key="10">
    <source>
        <dbReference type="ARBA" id="ARBA00041109"/>
    </source>
</evidence>
<evidence type="ECO:0000313" key="14">
    <source>
        <dbReference type="Proteomes" id="UP000184170"/>
    </source>
</evidence>
<accession>A0A1M5FBF0</accession>
<evidence type="ECO:0000256" key="5">
    <source>
        <dbReference type="ARBA" id="ARBA00022475"/>
    </source>
</evidence>
<evidence type="ECO:0000256" key="8">
    <source>
        <dbReference type="ARBA" id="ARBA00022989"/>
    </source>
</evidence>
<keyword evidence="9 11" id="KW-0472">Membrane</keyword>
<dbReference type="InterPro" id="IPR000515">
    <property type="entry name" value="MetI-like"/>
</dbReference>
<dbReference type="AlphaFoldDB" id="A0A1M5FBF0"/>
<dbReference type="GO" id="GO:0005886">
    <property type="term" value="C:plasma membrane"/>
    <property type="evidence" value="ECO:0007669"/>
    <property type="project" value="UniProtKB-SubCell"/>
</dbReference>
<protein>
    <recommendedName>
        <fullName evidence="10">Maltose/maltodextrin transport system permease protein MalG</fullName>
    </recommendedName>
</protein>
<reference evidence="14" key="1">
    <citation type="submission" date="2016-11" db="EMBL/GenBank/DDBJ databases">
        <authorList>
            <person name="Varghese N."/>
            <person name="Submissions S."/>
        </authorList>
    </citation>
    <scope>NUCLEOTIDE SEQUENCE [LARGE SCALE GENOMIC DNA]</scope>
    <source>
        <strain evidence="14">CGMCC 1.7063</strain>
    </source>
</reference>
<dbReference type="PROSITE" id="PS50928">
    <property type="entry name" value="ABC_TM1"/>
    <property type="match status" value="1"/>
</dbReference>
<evidence type="ECO:0000256" key="11">
    <source>
        <dbReference type="RuleBase" id="RU363032"/>
    </source>
</evidence>